<dbReference type="Gene3D" id="3.30.565.10">
    <property type="entry name" value="Histidine kinase-like ATPase, C-terminal domain"/>
    <property type="match status" value="1"/>
</dbReference>
<sequence>MGSNNVDLKAQLETQLLRTQLELQAEKFKVASREIYDNISQVLAYVRFGILKAARQYQDENLETDSQLLVQVIRDLRNLNVHLDPDEITKKDMPSLLQEELERIEKQLNITTSIEVKGQPYALPENAVFIIFRSLQECMQNALTHGNPQNIALEVSYNAKDVIFNLWDDGSGFQIPSQFVPGTGLHTITHRARLAGVAINIQSAPGNGTHVTINCSKPEPDDKNSDS</sequence>
<evidence type="ECO:0000256" key="2">
    <source>
        <dbReference type="ARBA" id="ARBA00012438"/>
    </source>
</evidence>
<organism evidence="6 7">
    <name type="scientific">Deminuibacter soli</name>
    <dbReference type="NCBI Taxonomy" id="2291815"/>
    <lineage>
        <taxon>Bacteria</taxon>
        <taxon>Pseudomonadati</taxon>
        <taxon>Bacteroidota</taxon>
        <taxon>Chitinophagia</taxon>
        <taxon>Chitinophagales</taxon>
        <taxon>Chitinophagaceae</taxon>
        <taxon>Deminuibacter</taxon>
    </lineage>
</organism>
<evidence type="ECO:0000313" key="6">
    <source>
        <dbReference type="EMBL" id="RFM28793.1"/>
    </source>
</evidence>
<evidence type="ECO:0000256" key="5">
    <source>
        <dbReference type="ARBA" id="ARBA00023012"/>
    </source>
</evidence>
<name>A0A3E1NLK3_9BACT</name>
<dbReference type="GO" id="GO:0004673">
    <property type="term" value="F:protein histidine kinase activity"/>
    <property type="evidence" value="ECO:0007669"/>
    <property type="project" value="UniProtKB-EC"/>
</dbReference>
<keyword evidence="3" id="KW-0808">Transferase</keyword>
<dbReference type="SUPFAM" id="SSF55874">
    <property type="entry name" value="ATPase domain of HSP90 chaperone/DNA topoisomerase II/histidine kinase"/>
    <property type="match status" value="1"/>
</dbReference>
<evidence type="ECO:0000256" key="1">
    <source>
        <dbReference type="ARBA" id="ARBA00000085"/>
    </source>
</evidence>
<dbReference type="AlphaFoldDB" id="A0A3E1NLK3"/>
<keyword evidence="4" id="KW-0418">Kinase</keyword>
<protein>
    <recommendedName>
        <fullName evidence="2">histidine kinase</fullName>
        <ecNumber evidence="2">2.7.13.3</ecNumber>
    </recommendedName>
</protein>
<comment type="catalytic activity">
    <reaction evidence="1">
        <text>ATP + protein L-histidine = ADP + protein N-phospho-L-histidine.</text>
        <dbReference type="EC" id="2.7.13.3"/>
    </reaction>
</comment>
<keyword evidence="5" id="KW-0902">Two-component regulatory system</keyword>
<dbReference type="EC" id="2.7.13.3" evidence="2"/>
<evidence type="ECO:0000256" key="4">
    <source>
        <dbReference type="ARBA" id="ARBA00022777"/>
    </source>
</evidence>
<dbReference type="OrthoDB" id="5401121at2"/>
<dbReference type="PANTHER" id="PTHR24421">
    <property type="entry name" value="NITRATE/NITRITE SENSOR PROTEIN NARX-RELATED"/>
    <property type="match status" value="1"/>
</dbReference>
<dbReference type="GO" id="GO:0000160">
    <property type="term" value="P:phosphorelay signal transduction system"/>
    <property type="evidence" value="ECO:0007669"/>
    <property type="project" value="UniProtKB-KW"/>
</dbReference>
<accession>A0A3E1NLK3</accession>
<comment type="caution">
    <text evidence="6">The sequence shown here is derived from an EMBL/GenBank/DDBJ whole genome shotgun (WGS) entry which is preliminary data.</text>
</comment>
<evidence type="ECO:0000313" key="7">
    <source>
        <dbReference type="Proteomes" id="UP000261284"/>
    </source>
</evidence>
<evidence type="ECO:0000256" key="3">
    <source>
        <dbReference type="ARBA" id="ARBA00022679"/>
    </source>
</evidence>
<proteinExistence type="predicted"/>
<gene>
    <name evidence="6" type="ORF">DXN05_08435</name>
</gene>
<dbReference type="EMBL" id="QTJU01000002">
    <property type="protein sequence ID" value="RFM28793.1"/>
    <property type="molecule type" value="Genomic_DNA"/>
</dbReference>
<dbReference type="Proteomes" id="UP000261284">
    <property type="component" value="Unassembled WGS sequence"/>
</dbReference>
<dbReference type="InterPro" id="IPR036890">
    <property type="entry name" value="HATPase_C_sf"/>
</dbReference>
<dbReference type="RefSeq" id="WP_116846782.1">
    <property type="nucleotide sequence ID" value="NZ_QTJU01000002.1"/>
</dbReference>
<dbReference type="InterPro" id="IPR050482">
    <property type="entry name" value="Sensor_HK_TwoCompSys"/>
</dbReference>
<keyword evidence="7" id="KW-1185">Reference proteome</keyword>
<dbReference type="PANTHER" id="PTHR24421:SF10">
    <property type="entry name" value="NITRATE_NITRITE SENSOR PROTEIN NARQ"/>
    <property type="match status" value="1"/>
</dbReference>
<reference evidence="6 7" key="1">
    <citation type="submission" date="2018-08" db="EMBL/GenBank/DDBJ databases">
        <title>Chitinophagaceae sp. K23C18032701, a novel bacterium isolated from forest soil.</title>
        <authorList>
            <person name="Wang C."/>
        </authorList>
    </citation>
    <scope>NUCLEOTIDE SEQUENCE [LARGE SCALE GENOMIC DNA]</scope>
    <source>
        <strain evidence="6 7">K23C18032701</strain>
    </source>
</reference>